<name>A0A4R5MMA4_9SPHI</name>
<dbReference type="Proteomes" id="UP000295668">
    <property type="component" value="Unassembled WGS sequence"/>
</dbReference>
<dbReference type="RefSeq" id="WP_133262134.1">
    <property type="nucleotide sequence ID" value="NZ_SJCY01000004.1"/>
</dbReference>
<dbReference type="AlphaFoldDB" id="A0A4R5MMA4"/>
<comment type="caution">
    <text evidence="1">The sequence shown here is derived from an EMBL/GenBank/DDBJ whole genome shotgun (WGS) entry which is preliminary data.</text>
</comment>
<evidence type="ECO:0000313" key="1">
    <source>
        <dbReference type="EMBL" id="TDG36405.1"/>
    </source>
</evidence>
<dbReference type="EMBL" id="SJCY01000004">
    <property type="protein sequence ID" value="TDG36405.1"/>
    <property type="molecule type" value="Genomic_DNA"/>
</dbReference>
<keyword evidence="2" id="KW-1185">Reference proteome</keyword>
<organism evidence="1 2">
    <name type="scientific">Pedobacter changchengzhani</name>
    <dbReference type="NCBI Taxonomy" id="2529274"/>
    <lineage>
        <taxon>Bacteria</taxon>
        <taxon>Pseudomonadati</taxon>
        <taxon>Bacteroidota</taxon>
        <taxon>Sphingobacteriia</taxon>
        <taxon>Sphingobacteriales</taxon>
        <taxon>Sphingobacteriaceae</taxon>
        <taxon>Pedobacter</taxon>
    </lineage>
</organism>
<protein>
    <submittedName>
        <fullName evidence="1">Uncharacterized protein</fullName>
    </submittedName>
</protein>
<proteinExistence type="predicted"/>
<accession>A0A4R5MMA4</accession>
<evidence type="ECO:0000313" key="2">
    <source>
        <dbReference type="Proteomes" id="UP000295668"/>
    </source>
</evidence>
<sequence>MITIDKAIGKTFISGPLAKTDIHNGGTIFGIIYYQYLEFISKTEVRITNKVTFNRGMREGQYSKEKEIWVGACSLDSDKKHIKCNLSYMNLKKTLYVDFIDEETLLCAEYFMDDFNGEGKVFLCSTIY</sequence>
<dbReference type="OrthoDB" id="1494073at2"/>
<gene>
    <name evidence="1" type="ORF">EZJ43_07760</name>
</gene>
<reference evidence="1 2" key="1">
    <citation type="submission" date="2019-02" db="EMBL/GenBank/DDBJ databases">
        <title>Pedobacter sp. nov., a novel speices isolated from soil of pinguins habitat in Antarcitica.</title>
        <authorList>
            <person name="He R.-H."/>
        </authorList>
    </citation>
    <scope>NUCLEOTIDE SEQUENCE [LARGE SCALE GENOMIC DNA]</scope>
    <source>
        <strain evidence="1 2">E01020</strain>
    </source>
</reference>